<evidence type="ECO:0000313" key="10">
    <source>
        <dbReference type="Proteomes" id="UP000427716"/>
    </source>
</evidence>
<feature type="transmembrane region" description="Helical" evidence="6">
    <location>
        <begin position="194"/>
        <end position="216"/>
    </location>
</feature>
<keyword evidence="2 4" id="KW-0807">Transducer</keyword>
<dbReference type="SMART" id="SM00304">
    <property type="entry name" value="HAMP"/>
    <property type="match status" value="1"/>
</dbReference>
<reference evidence="9 10" key="1">
    <citation type="submission" date="2019-11" db="EMBL/GenBank/DDBJ databases">
        <authorList>
            <person name="Zhang J."/>
            <person name="Sun C."/>
        </authorList>
    </citation>
    <scope>NUCLEOTIDE SEQUENCE [LARGE SCALE GENOMIC DNA]</scope>
    <source>
        <strain evidence="10">sp2</strain>
    </source>
</reference>
<dbReference type="PROSITE" id="PS50111">
    <property type="entry name" value="CHEMOTAXIS_TRANSDUC_2"/>
    <property type="match status" value="1"/>
</dbReference>
<dbReference type="GO" id="GO:0006935">
    <property type="term" value="P:chemotaxis"/>
    <property type="evidence" value="ECO:0007669"/>
    <property type="project" value="InterPro"/>
</dbReference>
<dbReference type="EMBL" id="CP046415">
    <property type="protein sequence ID" value="QGT77702.1"/>
    <property type="molecule type" value="Genomic_DNA"/>
</dbReference>
<feature type="domain" description="Methyl-accepting transducer" evidence="7">
    <location>
        <begin position="274"/>
        <end position="510"/>
    </location>
</feature>
<evidence type="ECO:0000313" key="9">
    <source>
        <dbReference type="EMBL" id="QGT77702.1"/>
    </source>
</evidence>
<keyword evidence="6" id="KW-1133">Transmembrane helix</keyword>
<dbReference type="Pfam" id="PF00015">
    <property type="entry name" value="MCPsignal"/>
    <property type="match status" value="1"/>
</dbReference>
<dbReference type="CDD" id="cd11386">
    <property type="entry name" value="MCP_signal"/>
    <property type="match status" value="1"/>
</dbReference>
<dbReference type="AlphaFoldDB" id="A0A6I6D8G5"/>
<dbReference type="Proteomes" id="UP000427716">
    <property type="component" value="Chromosome"/>
</dbReference>
<dbReference type="Gene3D" id="1.10.287.950">
    <property type="entry name" value="Methyl-accepting chemotaxis protein"/>
    <property type="match status" value="1"/>
</dbReference>
<dbReference type="Pfam" id="PF00672">
    <property type="entry name" value="HAMP"/>
    <property type="match status" value="1"/>
</dbReference>
<accession>A0A6I6D8G5</accession>
<evidence type="ECO:0000259" key="7">
    <source>
        <dbReference type="PROSITE" id="PS50111"/>
    </source>
</evidence>
<comment type="similarity">
    <text evidence="3">Belongs to the methyl-accepting chemotaxis (MCP) protein family.</text>
</comment>
<keyword evidence="5" id="KW-0175">Coiled coil</keyword>
<dbReference type="InterPro" id="IPR003660">
    <property type="entry name" value="HAMP_dom"/>
</dbReference>
<evidence type="ECO:0000256" key="3">
    <source>
        <dbReference type="ARBA" id="ARBA00029447"/>
    </source>
</evidence>
<dbReference type="PRINTS" id="PR00260">
    <property type="entry name" value="CHEMTRNSDUCR"/>
</dbReference>
<dbReference type="GO" id="GO:0007165">
    <property type="term" value="P:signal transduction"/>
    <property type="evidence" value="ECO:0007669"/>
    <property type="project" value="UniProtKB-KW"/>
</dbReference>
<keyword evidence="10" id="KW-1185">Reference proteome</keyword>
<dbReference type="PANTHER" id="PTHR32089">
    <property type="entry name" value="METHYL-ACCEPTING CHEMOTAXIS PROTEIN MCPB"/>
    <property type="match status" value="1"/>
</dbReference>
<dbReference type="PANTHER" id="PTHR32089:SF120">
    <property type="entry name" value="METHYL-ACCEPTING CHEMOTAXIS PROTEIN TLPQ"/>
    <property type="match status" value="1"/>
</dbReference>
<comment type="subcellular location">
    <subcellularLocation>
        <location evidence="1">Membrane</location>
    </subcellularLocation>
</comment>
<evidence type="ECO:0000259" key="8">
    <source>
        <dbReference type="PROSITE" id="PS50885"/>
    </source>
</evidence>
<evidence type="ECO:0000256" key="5">
    <source>
        <dbReference type="SAM" id="Coils"/>
    </source>
</evidence>
<dbReference type="FunFam" id="1.10.287.950:FF:000001">
    <property type="entry name" value="Methyl-accepting chemotaxis sensory transducer"/>
    <property type="match status" value="1"/>
</dbReference>
<dbReference type="InterPro" id="IPR004090">
    <property type="entry name" value="Chemotax_Me-accpt_rcpt"/>
</dbReference>
<dbReference type="RefSeq" id="WP_156227651.1">
    <property type="nucleotide sequence ID" value="NZ_CP046415.1"/>
</dbReference>
<keyword evidence="6" id="KW-0472">Membrane</keyword>
<protein>
    <submittedName>
        <fullName evidence="9">HAMP domain-containing protein</fullName>
    </submittedName>
</protein>
<feature type="domain" description="HAMP" evidence="8">
    <location>
        <begin position="217"/>
        <end position="269"/>
    </location>
</feature>
<dbReference type="PROSITE" id="PS50885">
    <property type="entry name" value="HAMP"/>
    <property type="match status" value="1"/>
</dbReference>
<dbReference type="GO" id="GO:0016020">
    <property type="term" value="C:membrane"/>
    <property type="evidence" value="ECO:0007669"/>
    <property type="project" value="UniProtKB-SubCell"/>
</dbReference>
<dbReference type="KEGG" id="ghl:GM160_01675"/>
<evidence type="ECO:0000256" key="4">
    <source>
        <dbReference type="PROSITE-ProRule" id="PRU00284"/>
    </source>
</evidence>
<dbReference type="GO" id="GO:0004888">
    <property type="term" value="F:transmembrane signaling receptor activity"/>
    <property type="evidence" value="ECO:0007669"/>
    <property type="project" value="InterPro"/>
</dbReference>
<evidence type="ECO:0000256" key="1">
    <source>
        <dbReference type="ARBA" id="ARBA00004370"/>
    </source>
</evidence>
<sequence length="546" mass="58612">MTIKAKLILLVVLAGAATVGTSLFGIYAELKGHELAEKNHELRIMPIDHVGTSVQLLNQMTTQSLLALQHDPEGRTAAMHAHGIDQHMDIIRNNLTALEEVNAKIAAIEHRQAESNEAQQALFATQEELVNVAFRPLIEKLEEGNYVGAQALLILTLTEVLPRFEEAASTYEGILRDNMEEELARTSERVEQDVLISIGITLINVLIIIAIAAWIIHGVTRGLKAADRFATNFAEGNLNEPVTLDSRDEIAEIITHMNTARESLRETLKRIGEASEQLASAAEETSAVSEQTDRGVARQMQEIEQVAAAMNQMTATVEDVARNASDASSSAQAANDSAKHGQTILGNAVNAVGILSDEIRQSSETIDSLKAESEEIGKVLDVIGAIADQTNLLALNAAIEAARAGEHGRGFAVVAEEVRALASRTQGSTEEIHGMIDRLQSRSTAAVAAMQRAHNQVDHSTQAMSETEAALGEIANGVNGINDLNFQIASAAEEQSAVAEEVNRNVQTISQISEESAQGATQTKTASAELARLAEELQARLAGFKL</sequence>
<evidence type="ECO:0000256" key="6">
    <source>
        <dbReference type="SAM" id="Phobius"/>
    </source>
</evidence>
<organism evidence="9 10">
    <name type="scientific">Guyparkeria halophila</name>
    <dbReference type="NCBI Taxonomy" id="47960"/>
    <lineage>
        <taxon>Bacteria</taxon>
        <taxon>Pseudomonadati</taxon>
        <taxon>Pseudomonadota</taxon>
        <taxon>Gammaproteobacteria</taxon>
        <taxon>Chromatiales</taxon>
        <taxon>Thioalkalibacteraceae</taxon>
        <taxon>Guyparkeria</taxon>
    </lineage>
</organism>
<dbReference type="CDD" id="cd06225">
    <property type="entry name" value="HAMP"/>
    <property type="match status" value="1"/>
</dbReference>
<dbReference type="SUPFAM" id="SSF58104">
    <property type="entry name" value="Methyl-accepting chemotaxis protein (MCP) signaling domain"/>
    <property type="match status" value="1"/>
</dbReference>
<dbReference type="SMART" id="SM00283">
    <property type="entry name" value="MA"/>
    <property type="match status" value="1"/>
</dbReference>
<evidence type="ECO:0000256" key="2">
    <source>
        <dbReference type="ARBA" id="ARBA00023224"/>
    </source>
</evidence>
<keyword evidence="6" id="KW-0812">Transmembrane</keyword>
<proteinExistence type="inferred from homology"/>
<gene>
    <name evidence="9" type="ORF">GM160_01675</name>
</gene>
<dbReference type="InterPro" id="IPR004089">
    <property type="entry name" value="MCPsignal_dom"/>
</dbReference>
<name>A0A6I6D8G5_9GAMM</name>
<feature type="coiled-coil region" evidence="5">
    <location>
        <begin position="257"/>
        <end position="284"/>
    </location>
</feature>